<evidence type="ECO:0000313" key="4">
    <source>
        <dbReference type="RefSeq" id="XP_022955836.1"/>
    </source>
</evidence>
<evidence type="ECO:0000259" key="2">
    <source>
        <dbReference type="Pfam" id="PF01156"/>
    </source>
</evidence>
<dbReference type="AlphaFoldDB" id="A0A6J1GUY2"/>
<comment type="similarity">
    <text evidence="1">Belongs to the IUNH family.</text>
</comment>
<dbReference type="Proteomes" id="UP000504609">
    <property type="component" value="Unplaced"/>
</dbReference>
<dbReference type="Gene3D" id="3.90.245.10">
    <property type="entry name" value="Ribonucleoside hydrolase-like"/>
    <property type="match status" value="1"/>
</dbReference>
<proteinExistence type="inferred from homology"/>
<feature type="domain" description="Inosine/uridine-preferring nucleoside hydrolase" evidence="2">
    <location>
        <begin position="32"/>
        <end position="305"/>
    </location>
</feature>
<sequence>MLLQRNFLVVLVLIGVVFGANLSVVKALPRRILLDTDVNTDDLFALLYLLKLNRTEFELEAITISANAWTSAGHAVNQIYDILYMMGRDDIAVGVGGEGGILDDGTIQPNVGGYISIIDQGLTTTGGCRYRQAIPLGIRGRLDADTNYGLRKAFLPQGSRKYNPLQQKTAQQVMIDKISEGPINIFLIGSHTNFAIFLMSNPHLKKNVEHIYVMGGGIRSENPTGCCPENASRSCIPRQCGDPGNIFTDYTSNPYAEFNIFEDPFAAYQVIHSGIPLTIVPLDATDTIPVTKTFFEVFEQNHGTVEAQYAFQTLKIARDSRLGEQFYTFQNLILKKVGCTVGMFRQDFEIPFVLRVMGKGNVRMVIQQR</sequence>
<gene>
    <name evidence="4" type="primary">LOC111457705</name>
</gene>
<dbReference type="GeneID" id="111457705"/>
<keyword evidence="3" id="KW-1185">Reference proteome</keyword>
<name>A0A6J1GUY2_CUCMO</name>
<protein>
    <submittedName>
        <fullName evidence="4">Uncharacterized protein C1683.06c isoform X4</fullName>
    </submittedName>
</protein>
<reference evidence="4" key="1">
    <citation type="submission" date="2025-08" db="UniProtKB">
        <authorList>
            <consortium name="RefSeq"/>
        </authorList>
    </citation>
    <scope>IDENTIFICATION</scope>
    <source>
        <tissue evidence="4">Young leaves</tissue>
    </source>
</reference>
<organism evidence="3 4">
    <name type="scientific">Cucurbita moschata</name>
    <name type="common">Winter crookneck squash</name>
    <name type="synonym">Cucurbita pepo var. moschata</name>
    <dbReference type="NCBI Taxonomy" id="3662"/>
    <lineage>
        <taxon>Eukaryota</taxon>
        <taxon>Viridiplantae</taxon>
        <taxon>Streptophyta</taxon>
        <taxon>Embryophyta</taxon>
        <taxon>Tracheophyta</taxon>
        <taxon>Spermatophyta</taxon>
        <taxon>Magnoliopsida</taxon>
        <taxon>eudicotyledons</taxon>
        <taxon>Gunneridae</taxon>
        <taxon>Pentapetalae</taxon>
        <taxon>rosids</taxon>
        <taxon>fabids</taxon>
        <taxon>Cucurbitales</taxon>
        <taxon>Cucurbitaceae</taxon>
        <taxon>Cucurbiteae</taxon>
        <taxon>Cucurbita</taxon>
    </lineage>
</organism>
<accession>A0A6J1GUY2</accession>
<dbReference type="SUPFAM" id="SSF53590">
    <property type="entry name" value="Nucleoside hydrolase"/>
    <property type="match status" value="1"/>
</dbReference>
<dbReference type="InterPro" id="IPR001910">
    <property type="entry name" value="Inosine/uridine_hydrolase_dom"/>
</dbReference>
<evidence type="ECO:0000313" key="3">
    <source>
        <dbReference type="Proteomes" id="UP000504609"/>
    </source>
</evidence>
<dbReference type="PANTHER" id="PTHR46692:SF1">
    <property type="entry name" value="NUCLEOSIDE HYDROLASE 3-RELATED"/>
    <property type="match status" value="1"/>
</dbReference>
<evidence type="ECO:0000256" key="1">
    <source>
        <dbReference type="ARBA" id="ARBA00009176"/>
    </source>
</evidence>
<dbReference type="PANTHER" id="PTHR46692">
    <property type="entry name" value="INOSINE-URIDINE PREFERRING NUCLEOSIDE HYDROLASE FAMILY PROTEIN"/>
    <property type="match status" value="1"/>
</dbReference>
<dbReference type="GO" id="GO:0016799">
    <property type="term" value="F:hydrolase activity, hydrolyzing N-glycosyl compounds"/>
    <property type="evidence" value="ECO:0007669"/>
    <property type="project" value="InterPro"/>
</dbReference>
<dbReference type="InterPro" id="IPR036452">
    <property type="entry name" value="Ribo_hydro-like"/>
</dbReference>
<dbReference type="RefSeq" id="XP_022955836.1">
    <property type="nucleotide sequence ID" value="XM_023100068.1"/>
</dbReference>
<dbReference type="Pfam" id="PF01156">
    <property type="entry name" value="IU_nuc_hydro"/>
    <property type="match status" value="1"/>
</dbReference>